<feature type="domain" description="Root UVB sensitive protein C-terminal" evidence="4">
    <location>
        <begin position="412"/>
        <end position="553"/>
    </location>
</feature>
<accession>A0A2K1KI94</accession>
<reference evidence="5 7" key="1">
    <citation type="journal article" date="2008" name="Science">
        <title>The Physcomitrella genome reveals evolutionary insights into the conquest of land by plants.</title>
        <authorList>
            <person name="Rensing S."/>
            <person name="Lang D."/>
            <person name="Zimmer A."/>
            <person name="Terry A."/>
            <person name="Salamov A."/>
            <person name="Shapiro H."/>
            <person name="Nishiyama T."/>
            <person name="Perroud P.-F."/>
            <person name="Lindquist E."/>
            <person name="Kamisugi Y."/>
            <person name="Tanahashi T."/>
            <person name="Sakakibara K."/>
            <person name="Fujita T."/>
            <person name="Oishi K."/>
            <person name="Shin-I T."/>
            <person name="Kuroki Y."/>
            <person name="Toyoda A."/>
            <person name="Suzuki Y."/>
            <person name="Hashimoto A."/>
            <person name="Yamaguchi K."/>
            <person name="Sugano A."/>
            <person name="Kohara Y."/>
            <person name="Fujiyama A."/>
            <person name="Anterola A."/>
            <person name="Aoki S."/>
            <person name="Ashton N."/>
            <person name="Barbazuk W.B."/>
            <person name="Barker E."/>
            <person name="Bennetzen J."/>
            <person name="Bezanilla M."/>
            <person name="Blankenship R."/>
            <person name="Cho S.H."/>
            <person name="Dutcher S."/>
            <person name="Estelle M."/>
            <person name="Fawcett J.A."/>
            <person name="Gundlach H."/>
            <person name="Hanada K."/>
            <person name="Heyl A."/>
            <person name="Hicks K.A."/>
            <person name="Hugh J."/>
            <person name="Lohr M."/>
            <person name="Mayer K."/>
            <person name="Melkozernov A."/>
            <person name="Murata T."/>
            <person name="Nelson D."/>
            <person name="Pils B."/>
            <person name="Prigge M."/>
            <person name="Reiss B."/>
            <person name="Renner T."/>
            <person name="Rombauts S."/>
            <person name="Rushton P."/>
            <person name="Sanderfoot A."/>
            <person name="Schween G."/>
            <person name="Shiu S.-H."/>
            <person name="Stueber K."/>
            <person name="Theodoulou F.L."/>
            <person name="Tu H."/>
            <person name="Van de Peer Y."/>
            <person name="Verrier P.J."/>
            <person name="Waters E."/>
            <person name="Wood A."/>
            <person name="Yang L."/>
            <person name="Cove D."/>
            <person name="Cuming A."/>
            <person name="Hasebe M."/>
            <person name="Lucas S."/>
            <person name="Mishler D.B."/>
            <person name="Reski R."/>
            <person name="Grigoriev I."/>
            <person name="Quatrano R.S."/>
            <person name="Boore J.L."/>
        </authorList>
    </citation>
    <scope>NUCLEOTIDE SEQUENCE [LARGE SCALE GENOMIC DNA]</scope>
    <source>
        <strain evidence="6 7">cv. Gransden 2004</strain>
    </source>
</reference>
<dbReference type="GeneID" id="112282761"/>
<comment type="similarity">
    <text evidence="1">Belongs to the RUS1 family.</text>
</comment>
<feature type="compositionally biased region" description="Basic and acidic residues" evidence="2">
    <location>
        <begin position="71"/>
        <end position="98"/>
    </location>
</feature>
<dbReference type="Proteomes" id="UP000006727">
    <property type="component" value="Chromosome 5"/>
</dbReference>
<dbReference type="InterPro" id="IPR006968">
    <property type="entry name" value="RUS_fam"/>
</dbReference>
<dbReference type="PANTHER" id="PTHR12770">
    <property type="entry name" value="RUS1 FAMILY PROTEIN C16ORF58"/>
    <property type="match status" value="1"/>
</dbReference>
<evidence type="ECO:0000313" key="5">
    <source>
        <dbReference type="EMBL" id="PNR53489.1"/>
    </source>
</evidence>
<evidence type="ECO:0000259" key="4">
    <source>
        <dbReference type="Pfam" id="PF24160"/>
    </source>
</evidence>
<reference evidence="6" key="3">
    <citation type="submission" date="2020-12" db="UniProtKB">
        <authorList>
            <consortium name="EnsemblPlants"/>
        </authorList>
    </citation>
    <scope>IDENTIFICATION</scope>
</reference>
<dbReference type="Gramene" id="Pp3c5_3000V3.2">
    <property type="protein sequence ID" value="Pp3c5_3000V3.2"/>
    <property type="gene ID" value="Pp3c5_3000"/>
</dbReference>
<dbReference type="PANTHER" id="PTHR12770:SF20">
    <property type="entry name" value="PROTEIN ROOT UVB SENSITIVE 6"/>
    <property type="match status" value="1"/>
</dbReference>
<dbReference type="RefSeq" id="XP_024376585.1">
    <property type="nucleotide sequence ID" value="XM_024520817.2"/>
</dbReference>
<dbReference type="InterPro" id="IPR054549">
    <property type="entry name" value="UVB_sens_RUS_dom"/>
</dbReference>
<organism evidence="5">
    <name type="scientific">Physcomitrium patens</name>
    <name type="common">Spreading-leaved earth moss</name>
    <name type="synonym">Physcomitrella patens</name>
    <dbReference type="NCBI Taxonomy" id="3218"/>
    <lineage>
        <taxon>Eukaryota</taxon>
        <taxon>Viridiplantae</taxon>
        <taxon>Streptophyta</taxon>
        <taxon>Embryophyta</taxon>
        <taxon>Bryophyta</taxon>
        <taxon>Bryophytina</taxon>
        <taxon>Bryopsida</taxon>
        <taxon>Funariidae</taxon>
        <taxon>Funariales</taxon>
        <taxon>Funariaceae</taxon>
        <taxon>Physcomitrium</taxon>
    </lineage>
</organism>
<dbReference type="Gramene" id="Pp3c5_3000V3.1">
    <property type="protein sequence ID" value="Pp3c5_3000V3.1"/>
    <property type="gene ID" value="Pp3c5_3000"/>
</dbReference>
<dbReference type="EnsemblPlants" id="Pp3c5_3000V3.2">
    <property type="protein sequence ID" value="Pp3c5_3000V3.2"/>
    <property type="gene ID" value="Pp3c5_3000"/>
</dbReference>
<dbReference type="OMA" id="FMAHIAE"/>
<dbReference type="OrthoDB" id="364779at2759"/>
<evidence type="ECO:0000259" key="3">
    <source>
        <dbReference type="Pfam" id="PF04884"/>
    </source>
</evidence>
<evidence type="ECO:0000256" key="1">
    <source>
        <dbReference type="ARBA" id="ARBA00007558"/>
    </source>
</evidence>
<evidence type="ECO:0000313" key="6">
    <source>
        <dbReference type="EnsemblPlants" id="Pp3c5_3000V3.1"/>
    </source>
</evidence>
<dbReference type="PaxDb" id="3218-PP1S72_256V6.1"/>
<name>A0A2K1KI94_PHYPA</name>
<feature type="region of interest" description="Disordered" evidence="2">
    <location>
        <begin position="69"/>
        <end position="121"/>
    </location>
</feature>
<gene>
    <name evidence="6" type="primary">LOC112282761</name>
    <name evidence="5" type="ORF">PHYPA_007164</name>
</gene>
<feature type="domain" description="Protein root UVB sensitive/RUS" evidence="3">
    <location>
        <begin position="180"/>
        <end position="410"/>
    </location>
</feature>
<dbReference type="EnsemblPlants" id="Pp3c5_3000V3.1">
    <property type="protein sequence ID" value="Pp3c5_3000V3.1"/>
    <property type="gene ID" value="Pp3c5_3000"/>
</dbReference>
<dbReference type="Pfam" id="PF04884">
    <property type="entry name" value="UVB_sens_prot"/>
    <property type="match status" value="1"/>
</dbReference>
<evidence type="ECO:0000313" key="7">
    <source>
        <dbReference type="Proteomes" id="UP000006727"/>
    </source>
</evidence>
<protein>
    <submittedName>
        <fullName evidence="5 6">Uncharacterized protein</fullName>
    </submittedName>
</protein>
<dbReference type="AlphaFoldDB" id="A0A2K1KI94"/>
<proteinExistence type="inferred from homology"/>
<reference evidence="5 7" key="2">
    <citation type="journal article" date="2018" name="Plant J.">
        <title>The Physcomitrella patens chromosome-scale assembly reveals moss genome structure and evolution.</title>
        <authorList>
            <person name="Lang D."/>
            <person name="Ullrich K.K."/>
            <person name="Murat F."/>
            <person name="Fuchs J."/>
            <person name="Jenkins J."/>
            <person name="Haas F.B."/>
            <person name="Piednoel M."/>
            <person name="Gundlach H."/>
            <person name="Van Bel M."/>
            <person name="Meyberg R."/>
            <person name="Vives C."/>
            <person name="Morata J."/>
            <person name="Symeonidi A."/>
            <person name="Hiss M."/>
            <person name="Muchero W."/>
            <person name="Kamisugi Y."/>
            <person name="Saleh O."/>
            <person name="Blanc G."/>
            <person name="Decker E.L."/>
            <person name="van Gessel N."/>
            <person name="Grimwood J."/>
            <person name="Hayes R.D."/>
            <person name="Graham S.W."/>
            <person name="Gunter L.E."/>
            <person name="McDaniel S.F."/>
            <person name="Hoernstein S.N.W."/>
            <person name="Larsson A."/>
            <person name="Li F.W."/>
            <person name="Perroud P.F."/>
            <person name="Phillips J."/>
            <person name="Ranjan P."/>
            <person name="Rokshar D.S."/>
            <person name="Rothfels C.J."/>
            <person name="Schneider L."/>
            <person name="Shu S."/>
            <person name="Stevenson D.W."/>
            <person name="Thummler F."/>
            <person name="Tillich M."/>
            <person name="Villarreal Aguilar J.C."/>
            <person name="Widiez T."/>
            <person name="Wong G.K."/>
            <person name="Wymore A."/>
            <person name="Zhang Y."/>
            <person name="Zimmer A.D."/>
            <person name="Quatrano R.S."/>
            <person name="Mayer K.F.X."/>
            <person name="Goodstein D."/>
            <person name="Casacuberta J.M."/>
            <person name="Vandepoele K."/>
            <person name="Reski R."/>
            <person name="Cuming A.C."/>
            <person name="Tuskan G.A."/>
            <person name="Maumus F."/>
            <person name="Salse J."/>
            <person name="Schmutz J."/>
            <person name="Rensing S.A."/>
        </authorList>
    </citation>
    <scope>NUCLEOTIDE SEQUENCE [LARGE SCALE GENOMIC DNA]</scope>
    <source>
        <strain evidence="6 7">cv. Gransden 2004</strain>
    </source>
</reference>
<dbReference type="EMBL" id="ABEU02000005">
    <property type="protein sequence ID" value="PNR53489.1"/>
    <property type="molecule type" value="Genomic_DNA"/>
</dbReference>
<dbReference type="InterPro" id="IPR055412">
    <property type="entry name" value="UVB_sens_C"/>
</dbReference>
<keyword evidence="7" id="KW-1185">Reference proteome</keyword>
<dbReference type="Pfam" id="PF24160">
    <property type="entry name" value="UVB_sens_C"/>
    <property type="match status" value="1"/>
</dbReference>
<evidence type="ECO:0000256" key="2">
    <source>
        <dbReference type="SAM" id="MobiDB-lite"/>
    </source>
</evidence>
<sequence>MAARVGERAGSGSSSATVRRQRAGGVDFRNNGSGGGVSEVVIMKGGGITGVGGGAPSVTPFMLHNLTKSLSESKEQEERGVSGRRGLSEGWKERERATAKPGESAAAAVERANGQGRERERVRIRDQELRFDAEKELGNGVVLCKERSDGMQWKYVSNLGRSGENTMQLMYAQQHRDPLAELVSFVKAYIVPEGYPDSVAPSYTPYMQWRAVQYFFGGAMSVFTTRSLMHALGVSRGTSASSAVAVNWVIKDGAGRIGKMLFARHGKKFDVDLKQLRFKGAMLMQLGAGVELTTMAVPHLFLPLACAANVAKNVAAVTSSSTRAPIYKAFARRENIGDVTAKGECISNIADLLGTGLGIFISKRSPSLVATFCVLSCGYMISSFNEIKSVRLATLNRARFGVVVQSFLETGQVPSIEDANRRESVITLPWQEKPLELGSRVGQAFSNPREFIRTQEQFQKENYLVTYRPNKKRAYVVIKESASSDDVVRATFQAHVMLHMLRGLEGTITNSNVEDAVAESTKRTYDLYDSFKEEAKSKGWMMGETLLNPGDSRVCD</sequence>
<feature type="region of interest" description="Disordered" evidence="2">
    <location>
        <begin position="1"/>
        <end position="36"/>
    </location>
</feature>